<evidence type="ECO:0000256" key="12">
    <source>
        <dbReference type="ARBA" id="ARBA00022989"/>
    </source>
</evidence>
<feature type="transmembrane region" description="Helical" evidence="13">
    <location>
        <begin position="217"/>
        <end position="241"/>
    </location>
</feature>
<reference evidence="16" key="2">
    <citation type="journal article" date="2024" name="Arch. Virol.">
        <title>Probing of plant transcriptomes reveals the hidden genetic diversity of the family Secoviridae.</title>
        <authorList>
            <person name="Sidharthan V.K."/>
            <person name="Reddy V."/>
            <person name="Kiran G."/>
            <person name="Rajeswari V."/>
            <person name="Baranwal V.K."/>
            <person name="Kumar M.K."/>
            <person name="Kumar K.S."/>
        </authorList>
    </citation>
    <scope>NUCLEOTIDE SEQUENCE</scope>
    <source>
        <strain evidence="16">Den pal</strain>
    </source>
</reference>
<evidence type="ECO:0000256" key="3">
    <source>
        <dbReference type="ARBA" id="ARBA00022670"/>
    </source>
</evidence>
<evidence type="ECO:0000259" key="14">
    <source>
        <dbReference type="PROSITE" id="PS50507"/>
    </source>
</evidence>
<keyword evidence="9" id="KW-0788">Thiol protease</keyword>
<dbReference type="Gene3D" id="3.30.70.270">
    <property type="match status" value="1"/>
</dbReference>
<dbReference type="GO" id="GO:0039694">
    <property type="term" value="P:viral RNA genome replication"/>
    <property type="evidence" value="ECO:0007669"/>
    <property type="project" value="InterPro"/>
</dbReference>
<dbReference type="InterPro" id="IPR007094">
    <property type="entry name" value="RNA-dir_pol_PSvirus"/>
</dbReference>
<dbReference type="GO" id="GO:0008234">
    <property type="term" value="F:cysteine-type peptidase activity"/>
    <property type="evidence" value="ECO:0007669"/>
    <property type="project" value="UniProtKB-KW"/>
</dbReference>
<keyword evidence="10" id="KW-0067">ATP-binding</keyword>
<dbReference type="GO" id="GO:0003723">
    <property type="term" value="F:RNA binding"/>
    <property type="evidence" value="ECO:0007669"/>
    <property type="project" value="InterPro"/>
</dbReference>
<dbReference type="PRINTS" id="PR00918">
    <property type="entry name" value="CALICVIRUSNS"/>
</dbReference>
<evidence type="ECO:0000256" key="6">
    <source>
        <dbReference type="ARBA" id="ARBA00022695"/>
    </source>
</evidence>
<evidence type="ECO:0000256" key="7">
    <source>
        <dbReference type="ARBA" id="ARBA00022741"/>
    </source>
</evidence>
<evidence type="ECO:0000256" key="8">
    <source>
        <dbReference type="ARBA" id="ARBA00022801"/>
    </source>
</evidence>
<reference evidence="16" key="1">
    <citation type="submission" date="2023-11" db="EMBL/GenBank/DDBJ databases">
        <authorList>
            <person name="Sidharthan V.K."/>
            <person name="Reddy V."/>
            <person name="Kiran G."/>
            <person name="Rajeswari V."/>
            <person name="Baranwal V.K."/>
        </authorList>
    </citation>
    <scope>NUCLEOTIDE SEQUENCE</scope>
    <source>
        <strain evidence="16">Den pal</strain>
    </source>
</reference>
<dbReference type="PROSITE" id="PS51218">
    <property type="entry name" value="SF3_HELICASE_2"/>
    <property type="match status" value="1"/>
</dbReference>
<dbReference type="InterPro" id="IPR009003">
    <property type="entry name" value="Peptidase_S1_PA"/>
</dbReference>
<dbReference type="CDD" id="cd23169">
    <property type="entry name" value="ps-ssRNAv-Picornavirales"/>
    <property type="match status" value="1"/>
</dbReference>
<evidence type="ECO:0000256" key="4">
    <source>
        <dbReference type="ARBA" id="ARBA00022679"/>
    </source>
</evidence>
<feature type="domain" description="RdRp catalytic" evidence="14">
    <location>
        <begin position="1442"/>
        <end position="1570"/>
    </location>
</feature>
<dbReference type="InterPro" id="IPR043128">
    <property type="entry name" value="Rev_trsase/Diguanyl_cyclase"/>
</dbReference>
<protein>
    <recommendedName>
        <fullName evidence="1">RNA1 polyprotein</fullName>
    </recommendedName>
</protein>
<feature type="domain" description="SF3 helicase" evidence="15">
    <location>
        <begin position="457"/>
        <end position="629"/>
    </location>
</feature>
<evidence type="ECO:0000256" key="10">
    <source>
        <dbReference type="ARBA" id="ARBA00022840"/>
    </source>
</evidence>
<evidence type="ECO:0000259" key="15">
    <source>
        <dbReference type="PROSITE" id="PS51218"/>
    </source>
</evidence>
<accession>A0AAT9J7W0</accession>
<sequence>MTKRGVDGDFEVYARALLDAFPEISDEEIYEMYLEYKMISIEELLLPEMRVKMAKVEGALENVHGVDDFERAVCDSGCENFAHLLILYELMSANVTWSITNQLIFINGNYLRCGKLLDVISIVENETIETEGVLSSIAGSCISSCAYAGTTIFLQRLMKLPACVEKMEKILEKILDSFAWVSGMVENFQVMLNSIKKCVLDMVQKAISKLEWFSDNFGFLFPIFSSVFLVCSLCAMINLFLSSLGYSFSIPTNRLFEIAAVAATMYAMPDIAVKLLSLTRERRENFLDAVWTILGIRGSEAAIVDSTVEARTESGDFLMFSAIISFVTFFTNWDTKGNLFEMMRWSSAFKGASDGFEKFKKASSDISLWAYEKFGLGQAQHASDVQLLLLNTGIDLEKWCDDVDNLIIRGNTSQVPMEQLLTDSRLLMDHYKKIIQFSNLQTSNLGYLMRERLKSVGKALTEFESSLCQAKAMGVDRLTPFCFCVYSLPGMGKSIMMKRFKADFLDMMEEPLEGREYTRSPGDKFWSGYLKQTLVYYDDFSQCQQRDGGHDELDLIPLISSSAHSLNMAELNEKGRSFTSKYVFLSTNRLVEANEVILADVNAFRRRRHLMVRLEHAAAVERDIARPFDHLRFRRLDPLHPHELFLNENGVRDTYLYTYQELVDLTVRCAKEHNEREKALHNMTLLRPRVEAPNEYFSWFSCPARFAESSVECPHLKDDAYSSVECYGTKLDHRVFTQDGSDITDALDWTPHERKCFSLTAERQQFRDILDSLHMSALVDPEPVDSVGVQCLFDNTDKKYLSAGVIRCPELYMEEKYRELWTVCSDRTKFLITLKAKYWVEQRSTFQACKDSFTTFLKNFKFGDVWSALPTELKWLTAGLALLSLGAGLFWAIRGLLNMAVAGPAHLALAVFTGAVTEGTSSGGDERVARVRTQRVRAFVQSEKQHVDMVSPESIEKIRSALCYVQFHDISGAYTTCCGYFIGPRKIVLTTHDMCRADLTRRMCLVDAKGDVRVCTFNPRLMHIPEENGRKTNLCVLTLPATQNAHANAMDNVVYDYIQKMPRNVVGWVLPNLRPGVPDVIQQTYFTPTTMSEELHDPRGGKKWPSSHLFEAPTHHAPGFCGRLALVKKDGGYSVVGMHVGGATRMAQEWSYFSEFYGALSNEKPVVQGAEELVLFNELVEKEKITDMVEKIGFLSVPVPKLEKSQIVKSPIHDALVEVWRAPKTENTILSATDPRAPTFFDPYAVGVRKFEKETGPFSFKDSDEERVLGEILHTWRSETSPFELPTVTSMDVALNGVAGLDFAEALPIATSEGFPGILSRKPGETGKFRFIDEDETGKRVLKPEILETCELIEKSALSGDLSIYAIACAKDEKTKIEKVRVKPKTRIFEILPFEFNLVIRKYFLFWMQWMMKLHTVLPCKVGLNPYSQNWDLMAYKHKKFNNHFCGDYSGFDTGTNVELMLKLVDIINDFAGDGLEVATIRRNLMRAAVTRKLIIRNDVYQIKGGTPSGFALTVMINSLVNEFYIRLAWKNLVPHKSLATYDIFSQHVHFSVYGDDNVVSFSDDVKLWYNLETISGKLKERGVILTDGRKSGKILPSQTFEEIDFLKRKWVETDLGIYLCPLDKIAIEEQLFWIRQGRSEENDPIESLEVNCVNVLREAFFHGVEYWLEIFSILIKGFSLSGLPKPILPTFKDCEQFWRDQREGAVLDLPVEISLDRRKIARFVQGAIVQELDGNKSGGQRANVGKNTNLCLVVSGKSDMDAVGTPKVYKLNFSATKEFVSDIKRIEGPVHFVDNVAKSKFPSEQAHVAMVLHYLVRNLGKEPKAVLVERIKPYLCLVSDRLYNRFYVPCSNLIFDSA</sequence>
<dbReference type="InterPro" id="IPR043502">
    <property type="entry name" value="DNA/RNA_pol_sf"/>
</dbReference>
<keyword evidence="2" id="KW-0696">RNA-directed RNA polymerase</keyword>
<keyword evidence="4" id="KW-0808">Transferase</keyword>
<evidence type="ECO:0000256" key="13">
    <source>
        <dbReference type="SAM" id="Phobius"/>
    </source>
</evidence>
<dbReference type="GO" id="GO:0005524">
    <property type="term" value="F:ATP binding"/>
    <property type="evidence" value="ECO:0007669"/>
    <property type="project" value="UniProtKB-KW"/>
</dbReference>
<dbReference type="Pfam" id="PF00680">
    <property type="entry name" value="RdRP_1"/>
    <property type="match status" value="1"/>
</dbReference>
<dbReference type="Pfam" id="PF00910">
    <property type="entry name" value="RNA_helicase"/>
    <property type="match status" value="1"/>
</dbReference>
<evidence type="ECO:0000256" key="11">
    <source>
        <dbReference type="ARBA" id="ARBA00022953"/>
    </source>
</evidence>
<keyword evidence="8" id="KW-0378">Hydrolase</keyword>
<keyword evidence="6" id="KW-0548">Nucleotidyltransferase</keyword>
<feature type="transmembrane region" description="Helical" evidence="13">
    <location>
        <begin position="317"/>
        <end position="335"/>
    </location>
</feature>
<dbReference type="InterPro" id="IPR004004">
    <property type="entry name" value="Helic/Pol/Pept_Calicivir-typ"/>
</dbReference>
<dbReference type="InterPro" id="IPR014759">
    <property type="entry name" value="Helicase_SF3_ssRNA_vir"/>
</dbReference>
<evidence type="ECO:0000256" key="9">
    <source>
        <dbReference type="ARBA" id="ARBA00022807"/>
    </source>
</evidence>
<evidence type="ECO:0000256" key="1">
    <source>
        <dbReference type="ARBA" id="ARBA00020936"/>
    </source>
</evidence>
<dbReference type="GO" id="GO:0003968">
    <property type="term" value="F:RNA-directed RNA polymerase activity"/>
    <property type="evidence" value="ECO:0007669"/>
    <property type="project" value="UniProtKB-KW"/>
</dbReference>
<evidence type="ECO:0000256" key="5">
    <source>
        <dbReference type="ARBA" id="ARBA00022692"/>
    </source>
</evidence>
<keyword evidence="12 13" id="KW-1133">Transmembrane helix</keyword>
<evidence type="ECO:0000256" key="2">
    <source>
        <dbReference type="ARBA" id="ARBA00022484"/>
    </source>
</evidence>
<keyword evidence="13" id="KW-0472">Membrane</keyword>
<keyword evidence="5 13" id="KW-0812">Transmembrane</keyword>
<evidence type="ECO:0000313" key="16">
    <source>
        <dbReference type="EMBL" id="DBA54791.1"/>
    </source>
</evidence>
<keyword evidence="7" id="KW-0547">Nucleotide-binding</keyword>
<dbReference type="SUPFAM" id="SSF50494">
    <property type="entry name" value="Trypsin-like serine proteases"/>
    <property type="match status" value="1"/>
</dbReference>
<name>A0AAT9J7W0_9SECO</name>
<dbReference type="GO" id="GO:0006508">
    <property type="term" value="P:proteolysis"/>
    <property type="evidence" value="ECO:0007669"/>
    <property type="project" value="UniProtKB-KW"/>
</dbReference>
<dbReference type="GO" id="GO:0003724">
    <property type="term" value="F:RNA helicase activity"/>
    <property type="evidence" value="ECO:0007669"/>
    <property type="project" value="InterPro"/>
</dbReference>
<dbReference type="InterPro" id="IPR001205">
    <property type="entry name" value="RNA-dir_pol_C"/>
</dbReference>
<proteinExistence type="predicted"/>
<dbReference type="SUPFAM" id="SSF56672">
    <property type="entry name" value="DNA/RNA polymerases"/>
    <property type="match status" value="1"/>
</dbReference>
<dbReference type="InterPro" id="IPR000605">
    <property type="entry name" value="Helicase_SF3_ssDNA/RNA_vir"/>
</dbReference>
<dbReference type="Gene3D" id="1.20.960.20">
    <property type="match status" value="1"/>
</dbReference>
<keyword evidence="11" id="KW-0693">Viral RNA replication</keyword>
<keyword evidence="3" id="KW-0645">Protease</keyword>
<dbReference type="PROSITE" id="PS50507">
    <property type="entry name" value="RDRP_SSRNA_POS"/>
    <property type="match status" value="1"/>
</dbReference>
<dbReference type="EMBL" id="BK065122">
    <property type="protein sequence ID" value="DBA54791.1"/>
    <property type="molecule type" value="Genomic_RNA"/>
</dbReference>
<dbReference type="GO" id="GO:0006351">
    <property type="term" value="P:DNA-templated transcription"/>
    <property type="evidence" value="ECO:0007669"/>
    <property type="project" value="InterPro"/>
</dbReference>
<organism evidence="16">
    <name type="scientific">Dendrobium palpebrae cholivirus</name>
    <dbReference type="NCBI Taxonomy" id="3115809"/>
    <lineage>
        <taxon>Viruses</taxon>
        <taxon>Riboviria</taxon>
        <taxon>Orthornavirae</taxon>
        <taxon>Pisuviricota</taxon>
        <taxon>Pisoniviricetes</taxon>
        <taxon>Picornavirales</taxon>
        <taxon>Secoviridae</taxon>
        <taxon>Sadwavirus</taxon>
        <taxon>Cholivirus</taxon>
    </lineage>
</organism>